<protein>
    <submittedName>
        <fullName evidence="1">Uncharacterized protein</fullName>
    </submittedName>
</protein>
<dbReference type="Proteomes" id="UP000317289">
    <property type="component" value="Unassembled WGS sequence"/>
</dbReference>
<name>A0A521E1F8_9FLAO</name>
<organism evidence="1 2">
    <name type="scientific">Flavobacterium resistens</name>
    <dbReference type="NCBI Taxonomy" id="443612"/>
    <lineage>
        <taxon>Bacteria</taxon>
        <taxon>Pseudomonadati</taxon>
        <taxon>Bacteroidota</taxon>
        <taxon>Flavobacteriia</taxon>
        <taxon>Flavobacteriales</taxon>
        <taxon>Flavobacteriaceae</taxon>
        <taxon>Flavobacterium</taxon>
    </lineage>
</organism>
<evidence type="ECO:0000313" key="1">
    <source>
        <dbReference type="EMBL" id="SMO77809.1"/>
    </source>
</evidence>
<dbReference type="EMBL" id="FXTA01000004">
    <property type="protein sequence ID" value="SMO77809.1"/>
    <property type="molecule type" value="Genomic_DNA"/>
</dbReference>
<reference evidence="1 2" key="1">
    <citation type="submission" date="2017-05" db="EMBL/GenBank/DDBJ databases">
        <authorList>
            <person name="Varghese N."/>
            <person name="Submissions S."/>
        </authorList>
    </citation>
    <scope>NUCLEOTIDE SEQUENCE [LARGE SCALE GENOMIC DNA]</scope>
    <source>
        <strain evidence="1 2">DSM 19382</strain>
    </source>
</reference>
<proteinExistence type="predicted"/>
<accession>A0A521E1F8</accession>
<dbReference type="AlphaFoldDB" id="A0A521E1F8"/>
<evidence type="ECO:0000313" key="2">
    <source>
        <dbReference type="Proteomes" id="UP000317289"/>
    </source>
</evidence>
<sequence length="51" mass="6164">MQILHLLLYKKTFPVYRLTEKAKNETNNFCFFMLTIYFGANRSINSFEHET</sequence>
<gene>
    <name evidence="1" type="ORF">SAMN06265349_1048</name>
</gene>